<evidence type="ECO:0000313" key="2">
    <source>
        <dbReference type="Proteomes" id="UP001497512"/>
    </source>
</evidence>
<name>A0ABP0TAY6_9BRYO</name>
<evidence type="ECO:0000313" key="1">
    <source>
        <dbReference type="EMBL" id="CAK9191347.1"/>
    </source>
</evidence>
<protein>
    <submittedName>
        <fullName evidence="1">Uncharacterized protein</fullName>
    </submittedName>
</protein>
<proteinExistence type="predicted"/>
<keyword evidence="2" id="KW-1185">Reference proteome</keyword>
<organism evidence="1 2">
    <name type="scientific">Sphagnum troendelagicum</name>
    <dbReference type="NCBI Taxonomy" id="128251"/>
    <lineage>
        <taxon>Eukaryota</taxon>
        <taxon>Viridiplantae</taxon>
        <taxon>Streptophyta</taxon>
        <taxon>Embryophyta</taxon>
        <taxon>Bryophyta</taxon>
        <taxon>Sphagnophytina</taxon>
        <taxon>Sphagnopsida</taxon>
        <taxon>Sphagnales</taxon>
        <taxon>Sphagnaceae</taxon>
        <taxon>Sphagnum</taxon>
    </lineage>
</organism>
<reference evidence="1 2" key="1">
    <citation type="submission" date="2024-02" db="EMBL/GenBank/DDBJ databases">
        <authorList>
            <consortium name="ELIXIR-Norway"/>
            <consortium name="Elixir Norway"/>
        </authorList>
    </citation>
    <scope>NUCLEOTIDE SEQUENCE [LARGE SCALE GENOMIC DNA]</scope>
</reference>
<accession>A0ABP0TAY6</accession>
<dbReference type="Proteomes" id="UP001497512">
    <property type="component" value="Chromosome 1"/>
</dbReference>
<sequence length="168" mass="17167">MAFGRRTAATGVGGSAAPVGATGYGTGVNGPAGGTGYGTGAGTGRVGPTRSRWGRRNAGAAVAGNKLAGGPKTKFTDMRAASGRRMSVAGAKIGEKLAHLRANMGLALYTVAHPIHPIRRAAAKESAVNTKAAATERKNQKIARANDVAYRKRAMVRENRAARLNTAL</sequence>
<dbReference type="EMBL" id="OZ019893">
    <property type="protein sequence ID" value="CAK9191347.1"/>
    <property type="molecule type" value="Genomic_DNA"/>
</dbReference>
<gene>
    <name evidence="1" type="ORF">CSSPTR1EN2_LOCUS1345</name>
</gene>